<proteinExistence type="predicted"/>
<name>A0A6A7B486_9PLEO</name>
<organism evidence="1 2">
    <name type="scientific">Plenodomus tracheiphilus IPT5</name>
    <dbReference type="NCBI Taxonomy" id="1408161"/>
    <lineage>
        <taxon>Eukaryota</taxon>
        <taxon>Fungi</taxon>
        <taxon>Dikarya</taxon>
        <taxon>Ascomycota</taxon>
        <taxon>Pezizomycotina</taxon>
        <taxon>Dothideomycetes</taxon>
        <taxon>Pleosporomycetidae</taxon>
        <taxon>Pleosporales</taxon>
        <taxon>Pleosporineae</taxon>
        <taxon>Leptosphaeriaceae</taxon>
        <taxon>Plenodomus</taxon>
    </lineage>
</organism>
<evidence type="ECO:0000313" key="2">
    <source>
        <dbReference type="Proteomes" id="UP000799423"/>
    </source>
</evidence>
<sequence>MARDLRGTLRGAGTASLRTRSATVASGKNRDFRILFSVNDMHRVHTRQPNPRTVQRSSLALWLSGSLGCVGPGDGAALPRRVCSSGPPLDAAVGAMSTAKWPTVCMAVSPVHGNLTVAVYRASATAVTALQLHGMALFGLPPRPLTSSRPPTA</sequence>
<evidence type="ECO:0000313" key="1">
    <source>
        <dbReference type="EMBL" id="KAF2850034.1"/>
    </source>
</evidence>
<gene>
    <name evidence="1" type="ORF">T440DRAFT_113005</name>
</gene>
<dbReference type="AlphaFoldDB" id="A0A6A7B486"/>
<reference evidence="1" key="1">
    <citation type="submission" date="2020-01" db="EMBL/GenBank/DDBJ databases">
        <authorList>
            <consortium name="DOE Joint Genome Institute"/>
            <person name="Haridas S."/>
            <person name="Albert R."/>
            <person name="Binder M."/>
            <person name="Bloem J."/>
            <person name="Labutti K."/>
            <person name="Salamov A."/>
            <person name="Andreopoulos B."/>
            <person name="Baker S.E."/>
            <person name="Barry K."/>
            <person name="Bills G."/>
            <person name="Bluhm B.H."/>
            <person name="Cannon C."/>
            <person name="Castanera R."/>
            <person name="Culley D.E."/>
            <person name="Daum C."/>
            <person name="Ezra D."/>
            <person name="Gonzalez J.B."/>
            <person name="Henrissat B."/>
            <person name="Kuo A."/>
            <person name="Liang C."/>
            <person name="Lipzen A."/>
            <person name="Lutzoni F."/>
            <person name="Magnuson J."/>
            <person name="Mondo S."/>
            <person name="Nolan M."/>
            <person name="Ohm R."/>
            <person name="Pangilinan J."/>
            <person name="Park H.-J."/>
            <person name="Ramirez L."/>
            <person name="Alfaro M."/>
            <person name="Sun H."/>
            <person name="Tritt A."/>
            <person name="Yoshinaga Y."/>
            <person name="Zwiers L.-H."/>
            <person name="Turgeon B.G."/>
            <person name="Goodwin S.B."/>
            <person name="Spatafora J.W."/>
            <person name="Crous P.W."/>
            <person name="Grigoriev I.V."/>
        </authorList>
    </citation>
    <scope>NUCLEOTIDE SEQUENCE</scope>
    <source>
        <strain evidence="1">IPT5</strain>
    </source>
</reference>
<protein>
    <submittedName>
        <fullName evidence="1">Uncharacterized protein</fullName>
    </submittedName>
</protein>
<dbReference type="EMBL" id="MU006308">
    <property type="protein sequence ID" value="KAF2850034.1"/>
    <property type="molecule type" value="Genomic_DNA"/>
</dbReference>
<dbReference type="Proteomes" id="UP000799423">
    <property type="component" value="Unassembled WGS sequence"/>
</dbReference>
<accession>A0A6A7B486</accession>
<keyword evidence="2" id="KW-1185">Reference proteome</keyword>